<proteinExistence type="inferred from homology"/>
<dbReference type="InterPro" id="IPR013249">
    <property type="entry name" value="RNA_pol_sigma70_r4_t2"/>
</dbReference>
<organism evidence="7 8">
    <name type="scientific">Flavobacterium calami</name>
    <dbReference type="NCBI Taxonomy" id="3139144"/>
    <lineage>
        <taxon>Bacteria</taxon>
        <taxon>Pseudomonadati</taxon>
        <taxon>Bacteroidota</taxon>
        <taxon>Flavobacteriia</taxon>
        <taxon>Flavobacteriales</taxon>
        <taxon>Flavobacteriaceae</taxon>
        <taxon>Flavobacterium</taxon>
    </lineage>
</organism>
<dbReference type="Pfam" id="PF04542">
    <property type="entry name" value="Sigma70_r2"/>
    <property type="match status" value="1"/>
</dbReference>
<feature type="domain" description="RNA polymerase sigma-70 region 2" evidence="5">
    <location>
        <begin position="21"/>
        <end position="89"/>
    </location>
</feature>
<dbReference type="InterPro" id="IPR014284">
    <property type="entry name" value="RNA_pol_sigma-70_dom"/>
</dbReference>
<dbReference type="InterPro" id="IPR007627">
    <property type="entry name" value="RNA_pol_sigma70_r2"/>
</dbReference>
<dbReference type="InterPro" id="IPR039425">
    <property type="entry name" value="RNA_pol_sigma-70-like"/>
</dbReference>
<keyword evidence="3" id="KW-0731">Sigma factor</keyword>
<keyword evidence="2" id="KW-0805">Transcription regulation</keyword>
<evidence type="ECO:0000259" key="6">
    <source>
        <dbReference type="Pfam" id="PF08281"/>
    </source>
</evidence>
<comment type="similarity">
    <text evidence="1">Belongs to the sigma-70 factor family. ECF subfamily.</text>
</comment>
<dbReference type="NCBIfam" id="TIGR02985">
    <property type="entry name" value="Sig70_bacteroi1"/>
    <property type="match status" value="1"/>
</dbReference>
<accession>A0ABU9IR17</accession>
<feature type="domain" description="RNA polymerase sigma factor 70 region 4 type 2" evidence="6">
    <location>
        <begin position="118"/>
        <end position="168"/>
    </location>
</feature>
<evidence type="ECO:0000313" key="8">
    <source>
        <dbReference type="Proteomes" id="UP001485226"/>
    </source>
</evidence>
<sequence length="199" mass="23507">MTDLILIEAIKQDDNGAFEELFNRHYKPLVAYINTFTNDFQLSEDIVQQTFITIWTQRKKLPFIKSIKNYLHTVSYNAFIDHYNKSKRTDSFFEDLKEKALRDSIDDDSELIERRIAKLINIVNSLPPRCKEILQLNKIEGLKYAEIAKKLDISVKTVESQMRIAFQKIREGFEDDPSFLILLINMSYLKDNENQQFEN</sequence>
<evidence type="ECO:0000256" key="4">
    <source>
        <dbReference type="ARBA" id="ARBA00023163"/>
    </source>
</evidence>
<evidence type="ECO:0000313" key="7">
    <source>
        <dbReference type="EMBL" id="MEL1254122.1"/>
    </source>
</evidence>
<dbReference type="SUPFAM" id="SSF88659">
    <property type="entry name" value="Sigma3 and sigma4 domains of RNA polymerase sigma factors"/>
    <property type="match status" value="1"/>
</dbReference>
<name>A0ABU9IR17_9FLAO</name>
<dbReference type="EMBL" id="JBBYHS010000009">
    <property type="protein sequence ID" value="MEL1254122.1"/>
    <property type="molecule type" value="Genomic_DNA"/>
</dbReference>
<dbReference type="Gene3D" id="1.10.10.10">
    <property type="entry name" value="Winged helix-like DNA-binding domain superfamily/Winged helix DNA-binding domain"/>
    <property type="match status" value="1"/>
</dbReference>
<dbReference type="InterPro" id="IPR013325">
    <property type="entry name" value="RNA_pol_sigma_r2"/>
</dbReference>
<keyword evidence="8" id="KW-1185">Reference proteome</keyword>
<dbReference type="NCBIfam" id="TIGR02937">
    <property type="entry name" value="sigma70-ECF"/>
    <property type="match status" value="1"/>
</dbReference>
<dbReference type="PANTHER" id="PTHR43133">
    <property type="entry name" value="RNA POLYMERASE ECF-TYPE SIGMA FACTO"/>
    <property type="match status" value="1"/>
</dbReference>
<evidence type="ECO:0000256" key="3">
    <source>
        <dbReference type="ARBA" id="ARBA00023082"/>
    </source>
</evidence>
<dbReference type="SUPFAM" id="SSF88946">
    <property type="entry name" value="Sigma2 domain of RNA polymerase sigma factors"/>
    <property type="match status" value="1"/>
</dbReference>
<evidence type="ECO:0000256" key="2">
    <source>
        <dbReference type="ARBA" id="ARBA00023015"/>
    </source>
</evidence>
<comment type="caution">
    <text evidence="7">The sequence shown here is derived from an EMBL/GenBank/DDBJ whole genome shotgun (WGS) entry which is preliminary data.</text>
</comment>
<dbReference type="InterPro" id="IPR013324">
    <property type="entry name" value="RNA_pol_sigma_r3/r4-like"/>
</dbReference>
<evidence type="ECO:0000256" key="1">
    <source>
        <dbReference type="ARBA" id="ARBA00010641"/>
    </source>
</evidence>
<gene>
    <name evidence="7" type="ORF">AAEO57_10070</name>
</gene>
<keyword evidence="4" id="KW-0804">Transcription</keyword>
<reference evidence="7 8" key="1">
    <citation type="submission" date="2024-04" db="EMBL/GenBank/DDBJ databases">
        <title>Flavobacterium sp. DGU38 16S ribosomal RNA gene Genome sequencing and assembly.</title>
        <authorList>
            <person name="Park S."/>
        </authorList>
    </citation>
    <scope>NUCLEOTIDE SEQUENCE [LARGE SCALE GENOMIC DNA]</scope>
    <source>
        <strain evidence="7 8">DGU38</strain>
    </source>
</reference>
<dbReference type="Proteomes" id="UP001485226">
    <property type="component" value="Unassembled WGS sequence"/>
</dbReference>
<dbReference type="PANTHER" id="PTHR43133:SF46">
    <property type="entry name" value="RNA POLYMERASE SIGMA-70 FACTOR ECF SUBFAMILY"/>
    <property type="match status" value="1"/>
</dbReference>
<evidence type="ECO:0000259" key="5">
    <source>
        <dbReference type="Pfam" id="PF04542"/>
    </source>
</evidence>
<dbReference type="Gene3D" id="1.10.1740.10">
    <property type="match status" value="1"/>
</dbReference>
<dbReference type="Pfam" id="PF08281">
    <property type="entry name" value="Sigma70_r4_2"/>
    <property type="match status" value="1"/>
</dbReference>
<protein>
    <submittedName>
        <fullName evidence="7">RNA polymerase sigma-70 factor</fullName>
    </submittedName>
</protein>
<dbReference type="CDD" id="cd06171">
    <property type="entry name" value="Sigma70_r4"/>
    <property type="match status" value="1"/>
</dbReference>
<dbReference type="InterPro" id="IPR036388">
    <property type="entry name" value="WH-like_DNA-bd_sf"/>
</dbReference>
<dbReference type="InterPro" id="IPR014327">
    <property type="entry name" value="RNA_pol_sigma70_bacteroid"/>
</dbReference>